<evidence type="ECO:0000256" key="4">
    <source>
        <dbReference type="ARBA" id="ARBA00022801"/>
    </source>
</evidence>
<evidence type="ECO:0000313" key="9">
    <source>
        <dbReference type="EMBL" id="ATD68261.1"/>
    </source>
</evidence>
<keyword evidence="10" id="KW-1185">Reference proteome</keyword>
<dbReference type="AlphaFoldDB" id="A0A290XGR2"/>
<evidence type="ECO:0000259" key="8">
    <source>
        <dbReference type="Pfam" id="PF11954"/>
    </source>
</evidence>
<evidence type="ECO:0000313" key="10">
    <source>
        <dbReference type="Proteomes" id="UP000218968"/>
    </source>
</evidence>
<evidence type="ECO:0000256" key="1">
    <source>
        <dbReference type="ARBA" id="ARBA00001526"/>
    </source>
</evidence>
<dbReference type="KEGG" id="lum:CNR27_13175"/>
<dbReference type="GO" id="GO:0046677">
    <property type="term" value="P:response to antibiotic"/>
    <property type="evidence" value="ECO:0007669"/>
    <property type="project" value="UniProtKB-UniRule"/>
</dbReference>
<keyword evidence="4 6" id="KW-0378">Hydrolase</keyword>
<evidence type="ECO:0000256" key="5">
    <source>
        <dbReference type="ARBA" id="ARBA00023251"/>
    </source>
</evidence>
<sequence length="646" mass="67376">MVGTRCTRTPRATTPTRCASCWPTSAAAGALALFARTARWTSRLCSPIRAMPVDDSRHASRLRAFRRAIRCVRRKPRRARCRAKSMATSQTGGPDMLPNALTLAALLTLSGGASAMTDAALAETVDRRLAGDRTGACFAVAVVERDAVARAYRCADGAATPRIGADSAFEIGSVSKTMTAALLAQLIGQGRASLDDPLASLLPEGTPVPTFDGQPILLRHVVTHTSGLPALPARMQVTDAADPYAALTPEALLASLGDVTLSRAPGSQFEYSNFASMLLSYAVARRAGQPLETLLQERLFAPLGMTGAHLAQTPSHVRAAAGHLPNGEATSAWTIPGDMAGVGGVRATLDDMVRYVQAQLGQAPGADAGPVLASLRATQQPVSQQPPMAMNWMIVPLAGRQVLMHEGGTGGFSSLVGFDPAQGRGVVVLSDTALTALGGLGGLGAHLLEPSMPVSPPRRLATPPAELVDALVGTWQLGPGLQVELARKGDGLTIHPVGQPVFELAYDDAGDFFPVRFDALLSPRRASDGSYSFVWHQGGGAMPATRVRAAAEPAQGRAEATPVAALSDYAGVYPLAPGFALTIDQADGELRAQATGQGAFTLTPSKADVFEAPAYGIELRFERDASGAVIALDLHQGGRVTRGERD</sequence>
<dbReference type="EC" id="3.5.2.6" evidence="3 6"/>
<evidence type="ECO:0000259" key="7">
    <source>
        <dbReference type="Pfam" id="PF00144"/>
    </source>
</evidence>
<dbReference type="SUPFAM" id="SSF56601">
    <property type="entry name" value="beta-lactamase/transpeptidase-like"/>
    <property type="match status" value="1"/>
</dbReference>
<dbReference type="EMBL" id="CP023406">
    <property type="protein sequence ID" value="ATD68261.1"/>
    <property type="molecule type" value="Genomic_DNA"/>
</dbReference>
<feature type="domain" description="Peptidase S12 Pab87-related C-terminal" evidence="8">
    <location>
        <begin position="558"/>
        <end position="635"/>
    </location>
</feature>
<comment type="catalytic activity">
    <reaction evidence="1 6">
        <text>a beta-lactam + H2O = a substituted beta-amino acid</text>
        <dbReference type="Rhea" id="RHEA:20401"/>
        <dbReference type="ChEBI" id="CHEBI:15377"/>
        <dbReference type="ChEBI" id="CHEBI:35627"/>
        <dbReference type="ChEBI" id="CHEBI:140347"/>
        <dbReference type="EC" id="3.5.2.6"/>
    </reaction>
</comment>
<comment type="similarity">
    <text evidence="2 6">Belongs to the class-C beta-lactamase family.</text>
</comment>
<accession>A0A290XGR2</accession>
<dbReference type="InterPro" id="IPR001466">
    <property type="entry name" value="Beta-lactam-related"/>
</dbReference>
<dbReference type="InterPro" id="IPR021860">
    <property type="entry name" value="Peptidase_S12_Pab87-rel_C"/>
</dbReference>
<organism evidence="9 10">
    <name type="scientific">Luteimonas chenhongjianii</name>
    <dbReference type="NCBI Taxonomy" id="2006110"/>
    <lineage>
        <taxon>Bacteria</taxon>
        <taxon>Pseudomonadati</taxon>
        <taxon>Pseudomonadota</taxon>
        <taxon>Gammaproteobacteria</taxon>
        <taxon>Lysobacterales</taxon>
        <taxon>Lysobacteraceae</taxon>
        <taxon>Luteimonas</taxon>
    </lineage>
</organism>
<evidence type="ECO:0000256" key="3">
    <source>
        <dbReference type="ARBA" id="ARBA00012865"/>
    </source>
</evidence>
<dbReference type="OrthoDB" id="119951at2"/>
<keyword evidence="5 6" id="KW-0046">Antibiotic resistance</keyword>
<dbReference type="InterPro" id="IPR050491">
    <property type="entry name" value="AmpC-like"/>
</dbReference>
<name>A0A290XGR2_9GAMM</name>
<dbReference type="GO" id="GO:0017001">
    <property type="term" value="P:antibiotic catabolic process"/>
    <property type="evidence" value="ECO:0007669"/>
    <property type="project" value="InterPro"/>
</dbReference>
<dbReference type="Gene3D" id="3.40.710.10">
    <property type="entry name" value="DD-peptidase/beta-lactamase superfamily"/>
    <property type="match status" value="1"/>
</dbReference>
<dbReference type="Proteomes" id="UP000218968">
    <property type="component" value="Chromosome"/>
</dbReference>
<reference evidence="10" key="1">
    <citation type="submission" date="2017-09" db="EMBL/GenBank/DDBJ databases">
        <title>Luteimonas liuhanmingii sp.nov., isolated from the intestinal contents of Tibetan Plateau Pika in Yushu, Qinghai Province, China.</title>
        <authorList>
            <person name="Gui Z."/>
        </authorList>
    </citation>
    <scope>NUCLEOTIDE SEQUENCE [LARGE SCALE GENOMIC DNA]</scope>
    <source>
        <strain evidence="10">100111</strain>
    </source>
</reference>
<dbReference type="InterPro" id="IPR012338">
    <property type="entry name" value="Beta-lactam/transpept-like"/>
</dbReference>
<dbReference type="Pfam" id="PF00144">
    <property type="entry name" value="Beta-lactamase"/>
    <property type="match status" value="1"/>
</dbReference>
<protein>
    <recommendedName>
        <fullName evidence="3 6">Beta-lactamase</fullName>
        <ecNumber evidence="3 6">3.5.2.6</ecNumber>
    </recommendedName>
</protein>
<evidence type="ECO:0000256" key="2">
    <source>
        <dbReference type="ARBA" id="ARBA00007840"/>
    </source>
</evidence>
<evidence type="ECO:0000256" key="6">
    <source>
        <dbReference type="RuleBase" id="RU361140"/>
    </source>
</evidence>
<proteinExistence type="inferred from homology"/>
<dbReference type="GO" id="GO:0030288">
    <property type="term" value="C:outer membrane-bounded periplasmic space"/>
    <property type="evidence" value="ECO:0007669"/>
    <property type="project" value="InterPro"/>
</dbReference>
<dbReference type="Pfam" id="PF11954">
    <property type="entry name" value="DUF3471"/>
    <property type="match status" value="1"/>
</dbReference>
<dbReference type="PANTHER" id="PTHR46825">
    <property type="entry name" value="D-ALANYL-D-ALANINE-CARBOXYPEPTIDASE/ENDOPEPTIDASE AMPH"/>
    <property type="match status" value="1"/>
</dbReference>
<dbReference type="InterPro" id="IPR001586">
    <property type="entry name" value="Beta-lactam_class-C_AS"/>
</dbReference>
<dbReference type="GO" id="GO:0008800">
    <property type="term" value="F:beta-lactamase activity"/>
    <property type="evidence" value="ECO:0007669"/>
    <property type="project" value="UniProtKB-UniRule"/>
</dbReference>
<dbReference type="PROSITE" id="PS00336">
    <property type="entry name" value="BETA_LACTAMASE_C"/>
    <property type="match status" value="1"/>
</dbReference>
<dbReference type="PANTHER" id="PTHR46825:SF8">
    <property type="entry name" value="BETA-LACTAMASE-RELATED"/>
    <property type="match status" value="1"/>
</dbReference>
<feature type="domain" description="Beta-lactamase-related" evidence="7">
    <location>
        <begin position="122"/>
        <end position="432"/>
    </location>
</feature>
<gene>
    <name evidence="9" type="ORF">CNR27_13175</name>
</gene>